<feature type="transmembrane region" description="Helical" evidence="7">
    <location>
        <begin position="626"/>
        <end position="650"/>
    </location>
</feature>
<feature type="domain" description="CSC1/OSCA1-like N-terminal transmembrane" evidence="9">
    <location>
        <begin position="9"/>
        <end position="155"/>
    </location>
</feature>
<dbReference type="InterPro" id="IPR045122">
    <property type="entry name" value="Csc1-like"/>
</dbReference>
<feature type="transmembrane region" description="Helical" evidence="7">
    <location>
        <begin position="134"/>
        <end position="154"/>
    </location>
</feature>
<dbReference type="Pfam" id="PF13967">
    <property type="entry name" value="RSN1_TM"/>
    <property type="match status" value="1"/>
</dbReference>
<sequence length="911" mass="105174">NEQSYELSLTSTLVLNTIVIIIVFLIFPFLRRLFPHIFAPQQHLPRAAANVSSYIFWFIDVMKQPLAIYSTRGNLATIFAVFNIMLLLLYFLLTLISLTILIPIYYQGTDAYWNNSYLTFWSKITFPHIEENSLLTIIPILVMIMFTIAIMMFYHQCKAIYVFFRQRCLSRAAPQNYAVLIQNIPQEVDKLSELQEMLRPISDGIVAIVPVPKDGQKLTQLYSKYVSEEQDLQELKTQTNIIKHNVNYTNVKLANFVDEFIAKNMISTKLEKQILETERELQSLKSKHAKIVSKFGKKVSDLRKLKFDVLDIIKRDSIDTHHVYQAQYPPNLPESIQKQFYFVNPPRKETITVTKYPQAETTKMLNHKITEYENQNLDFYQEIFKNINMSNAIYKVQPIGRSAFIICESQCIAAEKYSMLISQNEASPVSVLAPQPNEISWKNISMTATNKVLRYTAFYSILAGLFVIYIYAQTKLFEFINLNTKNWEKSMVQGLSLGSTCVYGIPQDGWCGVAQNIATMLATTIPSVIYCVFMGFLPFILRLTIKLLNFSSMATDRDTLFKILFVFLIIINGIVQVALPTAINVRTGQFDLSMLSQYTVTQFIEQFGQNVVSQQFTFINYIINKYYTFAVFSLIDIESICIFIYAKLVVKNNFKYNKLIQDKTFNYPKQLAYVSHMFVVGLIYAIVAPVVNVIIFVIYFTMVVVDRYTILYSYAPSTQQDFSAQNNMLVSVINNLFVGLMFMLIATCCHFFIHSGPIYIFADIIGILLIIITIIVKHYIDKSYKRSLTELATGAYKENDKIFFNPVLKPNKYKQNQNKKTEYDIEIAMDANALKKATKRKQYKMGLFDRLLGSIYVDLSVLPISIIRHDEDQEYRCKKLEKIQADSKLTEEDVNNLMTMYTHPAIVRALN</sequence>
<dbReference type="EMBL" id="GDID01001711">
    <property type="protein sequence ID" value="JAP94895.1"/>
    <property type="molecule type" value="Transcribed_RNA"/>
</dbReference>
<dbReference type="AlphaFoldDB" id="A0A146KGY1"/>
<feature type="transmembrane region" description="Helical" evidence="7">
    <location>
        <begin position="452"/>
        <end position="472"/>
    </location>
</feature>
<protein>
    <submittedName>
        <fullName evidence="10">Transmembrane domain-containing protein</fullName>
    </submittedName>
</protein>
<feature type="transmembrane region" description="Helical" evidence="7">
    <location>
        <begin position="78"/>
        <end position="106"/>
    </location>
</feature>
<evidence type="ECO:0000259" key="9">
    <source>
        <dbReference type="Pfam" id="PF13967"/>
    </source>
</evidence>
<feature type="transmembrane region" description="Helical" evidence="7">
    <location>
        <begin position="527"/>
        <end position="548"/>
    </location>
</feature>
<dbReference type="GO" id="GO:0005227">
    <property type="term" value="F:calcium-activated cation channel activity"/>
    <property type="evidence" value="ECO:0007669"/>
    <property type="project" value="InterPro"/>
</dbReference>
<evidence type="ECO:0000256" key="6">
    <source>
        <dbReference type="ARBA" id="ARBA00023136"/>
    </source>
</evidence>
<evidence type="ECO:0000313" key="10">
    <source>
        <dbReference type="EMBL" id="JAP94895.1"/>
    </source>
</evidence>
<dbReference type="InterPro" id="IPR003864">
    <property type="entry name" value="CSC1/OSCA1-like_7TM"/>
</dbReference>
<dbReference type="PANTHER" id="PTHR13018">
    <property type="entry name" value="PROBABLE MEMBRANE PROTEIN DUF221-RELATED"/>
    <property type="match status" value="1"/>
</dbReference>
<proteinExistence type="inferred from homology"/>
<accession>A0A146KGY1</accession>
<evidence type="ECO:0000256" key="5">
    <source>
        <dbReference type="ARBA" id="ARBA00022989"/>
    </source>
</evidence>
<evidence type="ECO:0000256" key="4">
    <source>
        <dbReference type="ARBA" id="ARBA00022692"/>
    </source>
</evidence>
<feature type="non-terminal residue" evidence="10">
    <location>
        <position position="1"/>
    </location>
</feature>
<feature type="non-terminal residue" evidence="10">
    <location>
        <position position="911"/>
    </location>
</feature>
<dbReference type="GO" id="GO:0005886">
    <property type="term" value="C:plasma membrane"/>
    <property type="evidence" value="ECO:0007669"/>
    <property type="project" value="TreeGrafter"/>
</dbReference>
<feature type="transmembrane region" description="Helical" evidence="7">
    <location>
        <begin position="693"/>
        <end position="715"/>
    </location>
</feature>
<feature type="transmembrane region" description="Helical" evidence="7">
    <location>
        <begin position="12"/>
        <end position="30"/>
    </location>
</feature>
<dbReference type="PANTHER" id="PTHR13018:SF5">
    <property type="entry name" value="RE44586P"/>
    <property type="match status" value="1"/>
</dbReference>
<dbReference type="InterPro" id="IPR032880">
    <property type="entry name" value="CSC1/OSCA1-like_N"/>
</dbReference>
<organism evidence="10">
    <name type="scientific">Trepomonas sp. PC1</name>
    <dbReference type="NCBI Taxonomy" id="1076344"/>
    <lineage>
        <taxon>Eukaryota</taxon>
        <taxon>Metamonada</taxon>
        <taxon>Diplomonadida</taxon>
        <taxon>Hexamitidae</taxon>
        <taxon>Hexamitinae</taxon>
        <taxon>Trepomonas</taxon>
    </lineage>
</organism>
<keyword evidence="3" id="KW-0813">Transport</keyword>
<feature type="transmembrane region" description="Helical" evidence="7">
    <location>
        <begin position="727"/>
        <end position="753"/>
    </location>
</feature>
<reference evidence="10" key="1">
    <citation type="submission" date="2015-07" db="EMBL/GenBank/DDBJ databases">
        <title>Adaptation to a free-living lifestyle via gene acquisitions in the diplomonad Trepomonas sp. PC1.</title>
        <authorList>
            <person name="Xu F."/>
            <person name="Jerlstrom-Hultqvist J."/>
            <person name="Kolisko M."/>
            <person name="Simpson A.G.B."/>
            <person name="Roger A.J."/>
            <person name="Svard S.G."/>
            <person name="Andersson J.O."/>
        </authorList>
    </citation>
    <scope>NUCLEOTIDE SEQUENCE</scope>
    <source>
        <strain evidence="10">PC1</strain>
    </source>
</reference>
<dbReference type="Pfam" id="PF02714">
    <property type="entry name" value="RSN1_7TM"/>
    <property type="match status" value="1"/>
</dbReference>
<feature type="transmembrane region" description="Helical" evidence="7">
    <location>
        <begin position="671"/>
        <end position="687"/>
    </location>
</feature>
<keyword evidence="5 7" id="KW-1133">Transmembrane helix</keyword>
<gene>
    <name evidence="10" type="ORF">TPC1_12285</name>
</gene>
<feature type="domain" description="CSC1/OSCA1-like 7TM region" evidence="8">
    <location>
        <begin position="509"/>
        <end position="747"/>
    </location>
</feature>
<evidence type="ECO:0000256" key="1">
    <source>
        <dbReference type="ARBA" id="ARBA00004141"/>
    </source>
</evidence>
<keyword evidence="6 7" id="KW-0472">Membrane</keyword>
<evidence type="ECO:0000256" key="2">
    <source>
        <dbReference type="ARBA" id="ARBA00007779"/>
    </source>
</evidence>
<comment type="similarity">
    <text evidence="2">Belongs to the CSC1 (TC 1.A.17) family.</text>
</comment>
<feature type="transmembrane region" description="Helical" evidence="7">
    <location>
        <begin position="759"/>
        <end position="780"/>
    </location>
</feature>
<comment type="subcellular location">
    <subcellularLocation>
        <location evidence="1">Membrane</location>
        <topology evidence="1">Multi-pass membrane protein</topology>
    </subcellularLocation>
</comment>
<name>A0A146KGY1_9EUKA</name>
<evidence type="ECO:0000256" key="3">
    <source>
        <dbReference type="ARBA" id="ARBA00022448"/>
    </source>
</evidence>
<feature type="transmembrane region" description="Helical" evidence="7">
    <location>
        <begin position="560"/>
        <end position="583"/>
    </location>
</feature>
<evidence type="ECO:0000256" key="7">
    <source>
        <dbReference type="SAM" id="Phobius"/>
    </source>
</evidence>
<evidence type="ECO:0000259" key="8">
    <source>
        <dbReference type="Pfam" id="PF02714"/>
    </source>
</evidence>
<keyword evidence="4 7" id="KW-0812">Transmembrane</keyword>